<proteinExistence type="predicted"/>
<name>A0A0F9TNB3_9ZZZZ</name>
<organism evidence="1">
    <name type="scientific">marine sediment metagenome</name>
    <dbReference type="NCBI Taxonomy" id="412755"/>
    <lineage>
        <taxon>unclassified sequences</taxon>
        <taxon>metagenomes</taxon>
        <taxon>ecological metagenomes</taxon>
    </lineage>
</organism>
<evidence type="ECO:0008006" key="2">
    <source>
        <dbReference type="Google" id="ProtNLM"/>
    </source>
</evidence>
<protein>
    <recommendedName>
        <fullName evidence="2">DUF1376 domain-containing protein</fullName>
    </recommendedName>
</protein>
<sequence length="256" mass="30471">MKDPAALVYIDKWISATKGMKGAEKGWYFDLILHQFDKGSIPSDLDELASICAVRPSEYKLFEQVFEQVLKQKFELNDEQRYENGFAKEIIQRRQKFVEKRSSAGKISYIMRYARKNFKLNKKKELFLKEKIDLTIDLKNEQVLKHMLEQKLELYINVDEDVNKDNIKKGVNLFFNTETFKSKWKDWREYKNDEFEFKYKSKQSEQATLTELYNLSGEKESIAVKIIDRSMAKGWKGFFKLNDENNKQPKPKVKLR</sequence>
<dbReference type="AlphaFoldDB" id="A0A0F9TNB3"/>
<reference evidence="1" key="1">
    <citation type="journal article" date="2015" name="Nature">
        <title>Complex archaea that bridge the gap between prokaryotes and eukaryotes.</title>
        <authorList>
            <person name="Spang A."/>
            <person name="Saw J.H."/>
            <person name="Jorgensen S.L."/>
            <person name="Zaremba-Niedzwiedzka K."/>
            <person name="Martijn J."/>
            <person name="Lind A.E."/>
            <person name="van Eijk R."/>
            <person name="Schleper C."/>
            <person name="Guy L."/>
            <person name="Ettema T.J."/>
        </authorList>
    </citation>
    <scope>NUCLEOTIDE SEQUENCE</scope>
</reference>
<evidence type="ECO:0000313" key="1">
    <source>
        <dbReference type="EMBL" id="KKN76422.1"/>
    </source>
</evidence>
<accession>A0A0F9TNB3</accession>
<dbReference type="EMBL" id="LAZR01000296">
    <property type="protein sequence ID" value="KKN76422.1"/>
    <property type="molecule type" value="Genomic_DNA"/>
</dbReference>
<dbReference type="InterPro" id="IPR010781">
    <property type="entry name" value="DUF1376"/>
</dbReference>
<comment type="caution">
    <text evidence="1">The sequence shown here is derived from an EMBL/GenBank/DDBJ whole genome shotgun (WGS) entry which is preliminary data.</text>
</comment>
<dbReference type="Pfam" id="PF07120">
    <property type="entry name" value="DUF1376"/>
    <property type="match status" value="1"/>
</dbReference>
<gene>
    <name evidence="1" type="ORF">LCGC14_0371080</name>
</gene>